<dbReference type="EnsemblMetazoa" id="Aqu2.1.30356_001">
    <property type="protein sequence ID" value="Aqu2.1.30356_001"/>
    <property type="gene ID" value="Aqu2.1.30356"/>
</dbReference>
<name>A0A1X7URR2_AMPQE</name>
<dbReference type="InParanoid" id="A0A1X7URR2"/>
<evidence type="ECO:0000313" key="1">
    <source>
        <dbReference type="EnsemblMetazoa" id="Aqu2.1.30356_001"/>
    </source>
</evidence>
<sequence length="107" mass="10960">MIEETGAVNIAITRGKTKPSVTTRGKAGAVTTRSKTLGTIRGKTAVLVNSNSSSSRLKSNEETGASITIGCTRKKTGVSVTTRAKTCAGTGVTTTRGRTRVTATTKG</sequence>
<organism evidence="1">
    <name type="scientific">Amphimedon queenslandica</name>
    <name type="common">Sponge</name>
    <dbReference type="NCBI Taxonomy" id="400682"/>
    <lineage>
        <taxon>Eukaryota</taxon>
        <taxon>Metazoa</taxon>
        <taxon>Porifera</taxon>
        <taxon>Demospongiae</taxon>
        <taxon>Heteroscleromorpha</taxon>
        <taxon>Haplosclerida</taxon>
        <taxon>Niphatidae</taxon>
        <taxon>Amphimedon</taxon>
    </lineage>
</organism>
<protein>
    <submittedName>
        <fullName evidence="1">Uncharacterized protein</fullName>
    </submittedName>
</protein>
<dbReference type="AlphaFoldDB" id="A0A1X7URR2"/>
<proteinExistence type="predicted"/>
<accession>A0A1X7URR2</accession>
<reference evidence="1" key="1">
    <citation type="submission" date="2017-05" db="UniProtKB">
        <authorList>
            <consortium name="EnsemblMetazoa"/>
        </authorList>
    </citation>
    <scope>IDENTIFICATION</scope>
</reference>